<feature type="transmembrane region" description="Helical" evidence="1">
    <location>
        <begin position="109"/>
        <end position="129"/>
    </location>
</feature>
<sequence>MSNFLNYFLYFFIYSFGGWICECIYCSVPAKKFINRGFLYGPYCPIYGFGALIVTVLLDGYLNNPVLVFFLGMMLTSLLEYVTSFVMEKLFNKKWWDYSHYKFNINGRVCLLNSTLFGIMSLFVIYVLHPQVSDLINLIPLHYQAWVSLILFLLFAYDLFNTIKAQLRKNKDIAEIEDCLLELRQVIHDFSYNDEEPLSVQLQAMFDSTDADERLKQVLERVNAKFKAMQAHQPYTELRLNKAFPNQIVSERLRNIRNSAEVIKKKLEKWGE</sequence>
<comment type="caution">
    <text evidence="2">The sequence shown here is derived from an EMBL/GenBank/DDBJ whole genome shotgun (WGS) entry which is preliminary data.</text>
</comment>
<dbReference type="Proteomes" id="UP000247612">
    <property type="component" value="Unassembled WGS sequence"/>
</dbReference>
<dbReference type="Pfam" id="PF06541">
    <property type="entry name" value="ABC_trans_CmpB"/>
    <property type="match status" value="1"/>
</dbReference>
<dbReference type="OrthoDB" id="9789229at2"/>
<protein>
    <submittedName>
        <fullName evidence="2">Putative membrane protein</fullName>
    </submittedName>
</protein>
<feature type="transmembrane region" description="Helical" evidence="1">
    <location>
        <begin position="6"/>
        <end position="28"/>
    </location>
</feature>
<dbReference type="EMBL" id="QJKH01000006">
    <property type="protein sequence ID" value="PXX78981.1"/>
    <property type="molecule type" value="Genomic_DNA"/>
</dbReference>
<dbReference type="InterPro" id="IPR010540">
    <property type="entry name" value="CmpB_TMEM229"/>
</dbReference>
<feature type="transmembrane region" description="Helical" evidence="1">
    <location>
        <begin position="141"/>
        <end position="160"/>
    </location>
</feature>
<keyword evidence="1" id="KW-0472">Membrane</keyword>
<evidence type="ECO:0000313" key="3">
    <source>
        <dbReference type="Proteomes" id="UP000247612"/>
    </source>
</evidence>
<reference evidence="2 3" key="1">
    <citation type="submission" date="2018-05" db="EMBL/GenBank/DDBJ databases">
        <title>Genomic Encyclopedia of Type Strains, Phase IV (KMG-IV): sequencing the most valuable type-strain genomes for metagenomic binning, comparative biology and taxonomic classification.</title>
        <authorList>
            <person name="Goeker M."/>
        </authorList>
    </citation>
    <scope>NUCLEOTIDE SEQUENCE [LARGE SCALE GENOMIC DNA]</scope>
    <source>
        <strain evidence="2 3">JC118</strain>
    </source>
</reference>
<keyword evidence="1" id="KW-1133">Transmembrane helix</keyword>
<gene>
    <name evidence="2" type="ORF">DES51_10699</name>
</gene>
<dbReference type="STRING" id="1034346.GCA_000313565_01154"/>
<feature type="transmembrane region" description="Helical" evidence="1">
    <location>
        <begin position="67"/>
        <end position="88"/>
    </location>
</feature>
<dbReference type="AlphaFoldDB" id="A0A318KML3"/>
<feature type="transmembrane region" description="Helical" evidence="1">
    <location>
        <begin position="40"/>
        <end position="61"/>
    </location>
</feature>
<evidence type="ECO:0000256" key="1">
    <source>
        <dbReference type="SAM" id="Phobius"/>
    </source>
</evidence>
<dbReference type="RefSeq" id="WP_022937469.1">
    <property type="nucleotide sequence ID" value="NZ_CABKRQ010000003.1"/>
</dbReference>
<organism evidence="2 3">
    <name type="scientific">Dielma fastidiosa</name>
    <dbReference type="NCBI Taxonomy" id="1034346"/>
    <lineage>
        <taxon>Bacteria</taxon>
        <taxon>Bacillati</taxon>
        <taxon>Bacillota</taxon>
        <taxon>Erysipelotrichia</taxon>
        <taxon>Erysipelotrichales</taxon>
        <taxon>Erysipelotrichaceae</taxon>
        <taxon>Dielma</taxon>
    </lineage>
</organism>
<evidence type="ECO:0000313" key="2">
    <source>
        <dbReference type="EMBL" id="PXX78981.1"/>
    </source>
</evidence>
<keyword evidence="1" id="KW-0812">Transmembrane</keyword>
<keyword evidence="3" id="KW-1185">Reference proteome</keyword>
<name>A0A318KML3_9FIRM</name>
<accession>A0A318KML3</accession>
<proteinExistence type="predicted"/>